<dbReference type="PANTHER" id="PTHR39624">
    <property type="entry name" value="PROTEIN INVOLVED IN RIMO-MEDIATED BETA-METHYLTHIOLATION OF RIBOSOMAL PROTEIN S12 YCAO"/>
    <property type="match status" value="1"/>
</dbReference>
<dbReference type="Gene3D" id="3.30.300.20">
    <property type="match status" value="1"/>
</dbReference>
<dbReference type="EMBL" id="SWAV01000005">
    <property type="protein sequence ID" value="TKA90127.1"/>
    <property type="molecule type" value="Genomic_DNA"/>
</dbReference>
<dbReference type="Pfam" id="PF02566">
    <property type="entry name" value="OsmC"/>
    <property type="match status" value="1"/>
</dbReference>
<dbReference type="Proteomes" id="UP000305198">
    <property type="component" value="Unassembled WGS sequence"/>
</dbReference>
<organism evidence="1 2">
    <name type="scientific">Halopseudomonas bauzanensis</name>
    <dbReference type="NCBI Taxonomy" id="653930"/>
    <lineage>
        <taxon>Bacteria</taxon>
        <taxon>Pseudomonadati</taxon>
        <taxon>Pseudomonadota</taxon>
        <taxon>Gammaproteobacteria</taxon>
        <taxon>Pseudomonadales</taxon>
        <taxon>Pseudomonadaceae</taxon>
        <taxon>Halopseudomonas</taxon>
    </lineage>
</organism>
<accession>A0A4V5NK98</accession>
<dbReference type="InterPro" id="IPR003718">
    <property type="entry name" value="OsmC/Ohr_fam"/>
</dbReference>
<dbReference type="InterPro" id="IPR036102">
    <property type="entry name" value="OsmC/Ohrsf"/>
</dbReference>
<protein>
    <submittedName>
        <fullName evidence="1">OsmC family protein</fullName>
    </submittedName>
</protein>
<dbReference type="InterPro" id="IPR015946">
    <property type="entry name" value="KH_dom-like_a/b"/>
</dbReference>
<proteinExistence type="predicted"/>
<evidence type="ECO:0000313" key="1">
    <source>
        <dbReference type="EMBL" id="TKA90127.1"/>
    </source>
</evidence>
<gene>
    <name evidence="1" type="ORF">FA869_13395</name>
</gene>
<reference evidence="1 2" key="1">
    <citation type="submission" date="2019-04" db="EMBL/GenBank/DDBJ databases">
        <title>Crypto-aerobic microbial life in anoxic (sulfidic) marine sediments.</title>
        <authorList>
            <person name="Bhattacharya S."/>
            <person name="Roy C."/>
            <person name="Mondal N."/>
            <person name="Sarkar J."/>
            <person name="Mandal S."/>
            <person name="Rameez M.J."/>
            <person name="Ghosh W."/>
        </authorList>
    </citation>
    <scope>NUCLEOTIDE SEQUENCE [LARGE SCALE GENOMIC DNA]</scope>
    <source>
        <strain evidence="1 2">SBBB</strain>
    </source>
</reference>
<dbReference type="SUPFAM" id="SSF82784">
    <property type="entry name" value="OsmC-like"/>
    <property type="match status" value="1"/>
</dbReference>
<dbReference type="PANTHER" id="PTHR39624:SF2">
    <property type="entry name" value="OSMC-LIKE PROTEIN"/>
    <property type="match status" value="1"/>
</dbReference>
<comment type="caution">
    <text evidence="1">The sequence shown here is derived from an EMBL/GenBank/DDBJ whole genome shotgun (WGS) entry which is preliminary data.</text>
</comment>
<evidence type="ECO:0000313" key="2">
    <source>
        <dbReference type="Proteomes" id="UP000305198"/>
    </source>
</evidence>
<dbReference type="AlphaFoldDB" id="A0A4V5NK98"/>
<dbReference type="RefSeq" id="WP_051611328.1">
    <property type="nucleotide sequence ID" value="NZ_SWAV01000005.1"/>
</dbReference>
<name>A0A4V5NK98_9GAMM</name>
<sequence length="135" mass="14900">MSIKLSKSDLGKFRQLLQIDQHELIADARLDPDSDGGPNPHDLYDAALAACKAITLLMYAEQADIPLEDVQITIERDSSEERSGKYHLQVGLGLKGKLDSNQLDRLEKVAAKCPVHKLMTTVETMITTTCEVIHG</sequence>